<dbReference type="SUPFAM" id="SSF54556">
    <property type="entry name" value="Chitinase insertion domain"/>
    <property type="match status" value="1"/>
</dbReference>
<keyword evidence="10" id="KW-0119">Carbohydrate metabolism</keyword>
<feature type="compositionally biased region" description="Basic and acidic residues" evidence="15">
    <location>
        <begin position="1215"/>
        <end position="1227"/>
    </location>
</feature>
<dbReference type="EC" id="3.2.1.14" evidence="4"/>
<dbReference type="GO" id="GO:0008061">
    <property type="term" value="F:chitin binding"/>
    <property type="evidence" value="ECO:0007669"/>
    <property type="project" value="UniProtKB-KW"/>
</dbReference>
<evidence type="ECO:0000256" key="8">
    <source>
        <dbReference type="ARBA" id="ARBA00023024"/>
    </source>
</evidence>
<evidence type="ECO:0000256" key="4">
    <source>
        <dbReference type="ARBA" id="ARBA00012729"/>
    </source>
</evidence>
<keyword evidence="9" id="KW-0843">Virulence</keyword>
<protein>
    <recommendedName>
        <fullName evidence="4">chitinase</fullName>
        <ecNumber evidence="4">3.2.1.14</ecNumber>
    </recommendedName>
</protein>
<evidence type="ECO:0000259" key="18">
    <source>
        <dbReference type="PROSITE" id="PS51910"/>
    </source>
</evidence>
<dbReference type="EMBL" id="KZ679683">
    <property type="protein sequence ID" value="PTB52692.1"/>
    <property type="molecule type" value="Genomic_DNA"/>
</dbReference>
<dbReference type="GO" id="GO:0005576">
    <property type="term" value="C:extracellular region"/>
    <property type="evidence" value="ECO:0007669"/>
    <property type="project" value="UniProtKB-SubCell"/>
</dbReference>
<sequence length="1523" mass="164437">MWLTKRSAVVFILWGTGFVRSAINIDGSQAVEPVNEDDPSPIGDINTYYPERYDCPLPCIDLANTHTWTPYLSVDRLKRCNEPMLLQFSITQPLDDPKSNILIRSCTLGSQESSFKSTISSIQNPKKGKNLFRGGSLKNSPACAIAGFQVDDKLVLAKSSSGKGNGREIASLLESMSEYFEAKDNCDENFLFAYHKETVASVYIGPGLGKPTVSSALKSLAANVQDSNSISNHLVAQLCGSGRLSTRTFGVSVDTTGDLAAVQKTALSWSNGVCASKGDLITAGNLAGVKVLDIGGSNSTFNSGKSSLTSRAASWISQRDKHARNMLDERATCRYIQVVPGDSCGALASRCGISPADFTKYNPSPTLCSTLQPGDYVCCSSGTPFVPPKPKPNPDGTCATHLIVNGDSCDALAKVNNITTAEIESFNKGKTWAWTACKDMLVGYNMCLSTGRAPIPPPQAGAECGPLVAGTKLPADNTTSLADLNPCPLKACCSNWGFCGVFPAHCDVHAPSGGGPGTKEPGYQNTCVSNCGNKIKSNSGPPATFQRIGYYEAFGLDRDCLWLKAKNANTDGTYTHIHWGFATIDSSTWKLKINDTKGQWADFKKLPNVKKIVSIGGWAYSTEAATYNIIRQAIITNKNAFTTNLAQFVKDEGIDGIDIDWEYPGAPDILVGGQPIGQKNDGADYLSFLTLLKQKLGSGKSVSIAAPASYWYLKAFPIDRISAVIDYIVYMTYDLHGQWDYGNANAFDMCPSGKCIRSHVNITETRNSLAMLTKAGAANNKIFVGEASYGRSFHMATDGCWGPMCDFTGTRLQSDAKPGRCTKAPGYVAYAEINEIIKKGDGAQTFRDNSSDSDIMLYKGDYVSYMTTATKDTRRNEWKGLNFAGSIDWAVDLQSFTTDDLDAPPVTPKPGDNGCVSGEDNSINSGDLCEFSCGHGFCPESLCTCVTQGMTTNLPSASELEVMAWDPWDVDLNRLCKFSCKYGYCPQDICTDIPKEDEGEEEPDTGYFNYTDARWQNAQHCLLFKDPQYRDVSVNQCKPVCQAALDDAEKEGRTSNYGCIGNFPVDKEIPWEKYPGASYEVAPGQCLCDNMLINEIADFVLDALPIIAQIGCYILMSSLKLVLEVGLEFIPGVGKPLDAGLVFVLDMALTATEMVNYIYPEGEDPGGAFEWWLSPCGGSGLVPDDIKNIFDTLSQVAGGVSSFKPPKNIPKGSGKKGDDGNPTDRGKPRPNTGGSGKGTPAKKQCKVPPSKQTQRLGQGKNTLRIQSCVGDKTKTTEIVVTSLDYAANAKPTQVAKACDAAWSQACYHYSSAIRVNPQWATLTCPQEAAATKHRLDARATSVWSSQHAGEGWQDRNAPGRTWQNCDRDEYPPAYLLGETDPAYINSGSNSKGQLVRYVPNTQNQKAGQMWKGTCFGTPVKALSDKVLMDSVAKAPQSKKQNIQKVNFEQTMAEIGVDVRPEFTISSWGPPSSADAGLSANPCWPKGIAAADPGFALLTYDPYYGGRAPAYDYKAKYVKGSNGS</sequence>
<dbReference type="SMART" id="SM00257">
    <property type="entry name" value="LysM"/>
    <property type="match status" value="2"/>
</dbReference>
<evidence type="ECO:0000256" key="15">
    <source>
        <dbReference type="SAM" id="MobiDB-lite"/>
    </source>
</evidence>
<dbReference type="InterPro" id="IPR001579">
    <property type="entry name" value="Glyco_hydro_18_chit_AS"/>
</dbReference>
<evidence type="ECO:0000256" key="13">
    <source>
        <dbReference type="ARBA" id="ARBA00044955"/>
    </source>
</evidence>
<dbReference type="PROSITE" id="PS51910">
    <property type="entry name" value="GH18_2"/>
    <property type="match status" value="1"/>
</dbReference>
<dbReference type="InterPro" id="IPR001223">
    <property type="entry name" value="Glyco_hydro18_cat"/>
</dbReference>
<keyword evidence="8" id="KW-0146">Chitin degradation</keyword>
<evidence type="ECO:0000256" key="14">
    <source>
        <dbReference type="RuleBase" id="RU000489"/>
    </source>
</evidence>
<reference evidence="19 20" key="1">
    <citation type="submission" date="2016-07" db="EMBL/GenBank/DDBJ databases">
        <title>Multiple horizontal gene transfer events from other fungi enriched the ability of initially mycotrophic Trichoderma (Ascomycota) to feed on dead plant biomass.</title>
        <authorList>
            <consortium name="DOE Joint Genome Institute"/>
            <person name="Aerts A."/>
            <person name="Atanasova L."/>
            <person name="Chenthamara K."/>
            <person name="Zhang J."/>
            <person name="Grujic M."/>
            <person name="Henrissat B."/>
            <person name="Kuo A."/>
            <person name="Salamov A."/>
            <person name="Lipzen A."/>
            <person name="Labutti K."/>
            <person name="Barry K."/>
            <person name="Miao Y."/>
            <person name="Rahimi M.J."/>
            <person name="Shen Q."/>
            <person name="Grigoriev I.V."/>
            <person name="Kubicek C.P."/>
            <person name="Druzhinina I.S."/>
        </authorList>
    </citation>
    <scope>NUCLEOTIDE SEQUENCE [LARGE SCALE GENOMIC DNA]</scope>
    <source>
        <strain evidence="19 20">CBS 226.95</strain>
    </source>
</reference>
<dbReference type="Pfam" id="PF01476">
    <property type="entry name" value="LysM"/>
    <property type="match status" value="1"/>
</dbReference>
<keyword evidence="6" id="KW-0147">Chitin-binding</keyword>
<keyword evidence="16" id="KW-0732">Signal</keyword>
<dbReference type="Gene3D" id="3.10.50.10">
    <property type="match status" value="1"/>
</dbReference>
<dbReference type="SMART" id="SM00636">
    <property type="entry name" value="Glyco_18"/>
    <property type="match status" value="1"/>
</dbReference>
<dbReference type="InterPro" id="IPR018392">
    <property type="entry name" value="LysM"/>
</dbReference>
<keyword evidence="12" id="KW-0624">Polysaccharide degradation</keyword>
<dbReference type="RefSeq" id="XP_024772369.1">
    <property type="nucleotide sequence ID" value="XM_024920860.1"/>
</dbReference>
<keyword evidence="7 14" id="KW-0378">Hydrolase</keyword>
<feature type="region of interest" description="Disordered" evidence="15">
    <location>
        <begin position="1201"/>
        <end position="1259"/>
    </location>
</feature>
<dbReference type="GO" id="GO:0000272">
    <property type="term" value="P:polysaccharide catabolic process"/>
    <property type="evidence" value="ECO:0007669"/>
    <property type="project" value="UniProtKB-KW"/>
</dbReference>
<comment type="subcellular location">
    <subcellularLocation>
        <location evidence="2">Secreted</location>
    </subcellularLocation>
</comment>
<evidence type="ECO:0000256" key="2">
    <source>
        <dbReference type="ARBA" id="ARBA00004613"/>
    </source>
</evidence>
<dbReference type="InterPro" id="IPR017853">
    <property type="entry name" value="GH"/>
</dbReference>
<dbReference type="Pfam" id="PF00187">
    <property type="entry name" value="Chitin_bind_1"/>
    <property type="match status" value="1"/>
</dbReference>
<dbReference type="InterPro" id="IPR011583">
    <property type="entry name" value="Chitinase_II/V-like_cat"/>
</dbReference>
<evidence type="ECO:0000256" key="1">
    <source>
        <dbReference type="ARBA" id="ARBA00000822"/>
    </source>
</evidence>
<evidence type="ECO:0000256" key="7">
    <source>
        <dbReference type="ARBA" id="ARBA00022801"/>
    </source>
</evidence>
<keyword evidence="5" id="KW-0964">Secreted</keyword>
<evidence type="ECO:0000256" key="16">
    <source>
        <dbReference type="SAM" id="SignalP"/>
    </source>
</evidence>
<dbReference type="PANTHER" id="PTHR47700">
    <property type="entry name" value="V CHITINASE, PUTATIVE (AFU_ORTHOLOGUE AFUA_6G13720)-RELATED"/>
    <property type="match status" value="1"/>
</dbReference>
<comment type="similarity">
    <text evidence="3">Belongs to the glycosyl hydrolase 18 family. Chitinase class V subfamily.</text>
</comment>
<evidence type="ECO:0000256" key="5">
    <source>
        <dbReference type="ARBA" id="ARBA00022525"/>
    </source>
</evidence>
<dbReference type="PROSITE" id="PS01095">
    <property type="entry name" value="GH18_1"/>
    <property type="match status" value="1"/>
</dbReference>
<dbReference type="CDD" id="cd00035">
    <property type="entry name" value="ChtBD1"/>
    <property type="match status" value="1"/>
</dbReference>
<dbReference type="InterPro" id="IPR036779">
    <property type="entry name" value="LysM_dom_sf"/>
</dbReference>
<dbReference type="GeneID" id="36629429"/>
<dbReference type="InterPro" id="IPR053214">
    <property type="entry name" value="LysM12-like"/>
</dbReference>
<feature type="compositionally biased region" description="Polar residues" evidence="15">
    <location>
        <begin position="1250"/>
        <end position="1259"/>
    </location>
</feature>
<evidence type="ECO:0000256" key="9">
    <source>
        <dbReference type="ARBA" id="ARBA00023026"/>
    </source>
</evidence>
<dbReference type="Proteomes" id="UP000241690">
    <property type="component" value="Unassembled WGS sequence"/>
</dbReference>
<dbReference type="GO" id="GO:0008843">
    <property type="term" value="F:endochitinase activity"/>
    <property type="evidence" value="ECO:0007669"/>
    <property type="project" value="UniProtKB-EC"/>
</dbReference>
<feature type="domain" description="LysM" evidence="17">
    <location>
        <begin position="334"/>
        <end position="379"/>
    </location>
</feature>
<proteinExistence type="inferred from homology"/>
<organism evidence="19 20">
    <name type="scientific">Trichoderma harzianum CBS 226.95</name>
    <dbReference type="NCBI Taxonomy" id="983964"/>
    <lineage>
        <taxon>Eukaryota</taxon>
        <taxon>Fungi</taxon>
        <taxon>Dikarya</taxon>
        <taxon>Ascomycota</taxon>
        <taxon>Pezizomycotina</taxon>
        <taxon>Sordariomycetes</taxon>
        <taxon>Hypocreomycetidae</taxon>
        <taxon>Hypocreales</taxon>
        <taxon>Hypocreaceae</taxon>
        <taxon>Trichoderma</taxon>
    </lineage>
</organism>
<dbReference type="CDD" id="cd00118">
    <property type="entry name" value="LysM"/>
    <property type="match status" value="1"/>
</dbReference>
<feature type="domain" description="LysM" evidence="17">
    <location>
        <begin position="399"/>
        <end position="448"/>
    </location>
</feature>
<dbReference type="Gene3D" id="3.30.60.10">
    <property type="entry name" value="Endochitinase-like"/>
    <property type="match status" value="1"/>
</dbReference>
<evidence type="ECO:0000256" key="6">
    <source>
        <dbReference type="ARBA" id="ARBA00022669"/>
    </source>
</evidence>
<keyword evidence="20" id="KW-1185">Reference proteome</keyword>
<dbReference type="SUPFAM" id="SSF51445">
    <property type="entry name" value="(Trans)glycosidases"/>
    <property type="match status" value="1"/>
</dbReference>
<dbReference type="GO" id="GO:0006032">
    <property type="term" value="P:chitin catabolic process"/>
    <property type="evidence" value="ECO:0007669"/>
    <property type="project" value="UniProtKB-KW"/>
</dbReference>
<dbReference type="InterPro" id="IPR029070">
    <property type="entry name" value="Chitinase_insertion_sf"/>
</dbReference>
<evidence type="ECO:0000256" key="11">
    <source>
        <dbReference type="ARBA" id="ARBA00023295"/>
    </source>
</evidence>
<evidence type="ECO:0000256" key="3">
    <source>
        <dbReference type="ARBA" id="ARBA00008682"/>
    </source>
</evidence>
<dbReference type="CDD" id="cd02878">
    <property type="entry name" value="GH18_zymocin_alpha"/>
    <property type="match status" value="1"/>
</dbReference>
<dbReference type="STRING" id="983964.A0A2T4A6I8"/>
<dbReference type="InterPro" id="IPR036861">
    <property type="entry name" value="Endochitinase-like_sf"/>
</dbReference>
<dbReference type="Gene3D" id="3.10.350.10">
    <property type="entry name" value="LysM domain"/>
    <property type="match status" value="2"/>
</dbReference>
<evidence type="ECO:0000256" key="10">
    <source>
        <dbReference type="ARBA" id="ARBA00023277"/>
    </source>
</evidence>
<dbReference type="SUPFAM" id="SSF54106">
    <property type="entry name" value="LysM domain"/>
    <property type="match status" value="1"/>
</dbReference>
<feature type="domain" description="GH18" evidence="18">
    <location>
        <begin position="545"/>
        <end position="904"/>
    </location>
</feature>
<evidence type="ECO:0000256" key="12">
    <source>
        <dbReference type="ARBA" id="ARBA00023326"/>
    </source>
</evidence>
<evidence type="ECO:0000313" key="19">
    <source>
        <dbReference type="EMBL" id="PTB52692.1"/>
    </source>
</evidence>
<evidence type="ECO:0000313" key="20">
    <source>
        <dbReference type="Proteomes" id="UP000241690"/>
    </source>
</evidence>
<gene>
    <name evidence="19" type="ORF">M431DRAFT_532417</name>
</gene>
<accession>A0A2T4A6I8</accession>
<dbReference type="PANTHER" id="PTHR47700:SF2">
    <property type="entry name" value="CHITINASE"/>
    <property type="match status" value="1"/>
</dbReference>
<keyword evidence="11 14" id="KW-0326">Glycosidase</keyword>
<evidence type="ECO:0000259" key="17">
    <source>
        <dbReference type="PROSITE" id="PS51782"/>
    </source>
</evidence>
<dbReference type="SUPFAM" id="SSF57016">
    <property type="entry name" value="Plant lectins/antimicrobial peptides"/>
    <property type="match status" value="1"/>
</dbReference>
<dbReference type="Gene3D" id="3.20.20.80">
    <property type="entry name" value="Glycosidases"/>
    <property type="match status" value="1"/>
</dbReference>
<feature type="signal peptide" evidence="16">
    <location>
        <begin position="1"/>
        <end position="21"/>
    </location>
</feature>
<dbReference type="InterPro" id="IPR001002">
    <property type="entry name" value="Chitin-bd_1"/>
</dbReference>
<dbReference type="SMR" id="A0A2T4A6I8"/>
<comment type="similarity">
    <text evidence="13">Belongs to the secreted LysM effector family.</text>
</comment>
<name>A0A2T4A6I8_TRIHA</name>
<dbReference type="SMART" id="SM00270">
    <property type="entry name" value="ChtBD1"/>
    <property type="match status" value="1"/>
</dbReference>
<comment type="catalytic activity">
    <reaction evidence="1">
        <text>Random endo-hydrolysis of N-acetyl-beta-D-glucosaminide (1-&gt;4)-beta-linkages in chitin and chitodextrins.</text>
        <dbReference type="EC" id="3.2.1.14"/>
    </reaction>
</comment>
<dbReference type="PROSITE" id="PS51782">
    <property type="entry name" value="LYSM"/>
    <property type="match status" value="2"/>
</dbReference>
<dbReference type="Pfam" id="PF00704">
    <property type="entry name" value="Glyco_hydro_18"/>
    <property type="match status" value="1"/>
</dbReference>
<feature type="chain" id="PRO_5015755569" description="chitinase" evidence="16">
    <location>
        <begin position="22"/>
        <end position="1523"/>
    </location>
</feature>